<reference evidence="3" key="1">
    <citation type="submission" date="2025-08" db="UniProtKB">
        <authorList>
            <consortium name="RefSeq"/>
        </authorList>
    </citation>
    <scope>IDENTIFICATION</scope>
</reference>
<proteinExistence type="predicted"/>
<keyword evidence="2" id="KW-1185">Reference proteome</keyword>
<dbReference type="RefSeq" id="XP_019703261.1">
    <property type="nucleotide sequence ID" value="XM_019847702.2"/>
</dbReference>
<evidence type="ECO:0000256" key="1">
    <source>
        <dbReference type="ARBA" id="ARBA00022729"/>
    </source>
</evidence>
<dbReference type="AlphaFoldDB" id="A0A6J0PFA8"/>
<dbReference type="PANTHER" id="PTHR33184">
    <property type="entry name" value="PROTEIN TAPETUM DETERMINANT 1-LIKE-RELATED"/>
    <property type="match status" value="1"/>
</dbReference>
<dbReference type="InterPro" id="IPR040361">
    <property type="entry name" value="TPD1"/>
</dbReference>
<dbReference type="Pfam" id="PF24068">
    <property type="entry name" value="TPD1_C"/>
    <property type="match status" value="1"/>
</dbReference>
<dbReference type="PANTHER" id="PTHR33184:SF32">
    <property type="entry name" value="EXPRESSED PROTEIN"/>
    <property type="match status" value="1"/>
</dbReference>
<gene>
    <name evidence="3" type="primary">LOC105036892</name>
</gene>
<keyword evidence="1" id="KW-0732">Signal</keyword>
<organism evidence="2 3">
    <name type="scientific">Elaeis guineensis var. tenera</name>
    <name type="common">Oil palm</name>
    <dbReference type="NCBI Taxonomy" id="51953"/>
    <lineage>
        <taxon>Eukaryota</taxon>
        <taxon>Viridiplantae</taxon>
        <taxon>Streptophyta</taxon>
        <taxon>Embryophyta</taxon>
        <taxon>Tracheophyta</taxon>
        <taxon>Spermatophyta</taxon>
        <taxon>Magnoliopsida</taxon>
        <taxon>Liliopsida</taxon>
        <taxon>Arecaceae</taxon>
        <taxon>Arecoideae</taxon>
        <taxon>Cocoseae</taxon>
        <taxon>Elaeidinae</taxon>
        <taxon>Elaeis</taxon>
    </lineage>
</organism>
<evidence type="ECO:0000313" key="2">
    <source>
        <dbReference type="Proteomes" id="UP000504607"/>
    </source>
</evidence>
<accession>A0A6J0PFA8</accession>
<name>A0A6J0PFA8_ELAGV</name>
<dbReference type="GO" id="GO:0001709">
    <property type="term" value="P:cell fate determination"/>
    <property type="evidence" value="ECO:0007669"/>
    <property type="project" value="TreeGrafter"/>
</dbReference>
<dbReference type="OrthoDB" id="603213at2759"/>
<protein>
    <submittedName>
        <fullName evidence="3">Uncharacterized protein LOC105036892 isoform X1</fullName>
    </submittedName>
</protein>
<dbReference type="InParanoid" id="A0A6J0PFA8"/>
<dbReference type="FunCoup" id="A0A6J0PFA8">
    <property type="interactions" value="43"/>
</dbReference>
<dbReference type="Proteomes" id="UP000504607">
    <property type="component" value="Unplaced"/>
</dbReference>
<evidence type="ECO:0000313" key="3">
    <source>
        <dbReference type="RefSeq" id="XP_019703261.1"/>
    </source>
</evidence>
<sequence>MMLLNLQITVEEHKPAHQRKSFCLIWQRSFLAYFFTFLTRTLRSGGSESCDLSTVQVQQTNTGQKHGYDPIFEVEVKNLCRCELTNVYLWSEGFASSMSVDPKLFRQEGSGFLVNDGKGIPSLMSVKFQYAWDRAYKMTPSATQEDCAGERNRCEELLLGNKWLPGAVGLVGAAVLFS</sequence>